<dbReference type="GeneID" id="8234994"/>
<keyword evidence="5" id="KW-1133">Transmembrane helix</keyword>
<accession>E0VZ61</accession>
<dbReference type="PANTHER" id="PTHR43899:SF13">
    <property type="entry name" value="RH59310P"/>
    <property type="match status" value="1"/>
</dbReference>
<dbReference type="InterPro" id="IPR002347">
    <property type="entry name" value="SDR_fam"/>
</dbReference>
<name>E0VZ61_PEDHC</name>
<dbReference type="OrthoDB" id="5545019at2759"/>
<feature type="transmembrane region" description="Helical" evidence="5">
    <location>
        <begin position="6"/>
        <end position="29"/>
    </location>
</feature>
<dbReference type="InterPro" id="IPR051019">
    <property type="entry name" value="VLCFA-Steroid_DH"/>
</dbReference>
<dbReference type="InParanoid" id="E0VZ61"/>
<dbReference type="STRING" id="121224.E0VZ61"/>
<evidence type="ECO:0000313" key="7">
    <source>
        <dbReference type="EnsemblMetazoa" id="PHUM527040-PA"/>
    </source>
</evidence>
<dbReference type="eggNOG" id="KOG1014">
    <property type="taxonomic scope" value="Eukaryota"/>
</dbReference>
<dbReference type="GO" id="GO:0005783">
    <property type="term" value="C:endoplasmic reticulum"/>
    <property type="evidence" value="ECO:0007669"/>
    <property type="project" value="TreeGrafter"/>
</dbReference>
<dbReference type="PRINTS" id="PR00080">
    <property type="entry name" value="SDRFAMILY"/>
</dbReference>
<dbReference type="FunFam" id="3.40.50.720:FF:000137">
    <property type="entry name" value="Hydroxysteroid (17-beta) dehydrogenase 3"/>
    <property type="match status" value="1"/>
</dbReference>
<dbReference type="Gene3D" id="3.40.50.720">
    <property type="entry name" value="NAD(P)-binding Rossmann-like Domain"/>
    <property type="match status" value="1"/>
</dbReference>
<evidence type="ECO:0000256" key="4">
    <source>
        <dbReference type="RuleBase" id="RU000363"/>
    </source>
</evidence>
<dbReference type="SUPFAM" id="SSF51735">
    <property type="entry name" value="NAD(P)-binding Rossmann-fold domains"/>
    <property type="match status" value="1"/>
</dbReference>
<dbReference type="GO" id="GO:0004303">
    <property type="term" value="F:estradiol 17-beta-dehydrogenase [NAD(P)+] activity"/>
    <property type="evidence" value="ECO:0007669"/>
    <property type="project" value="UniProtKB-EC"/>
</dbReference>
<dbReference type="AlphaFoldDB" id="E0VZ61"/>
<evidence type="ECO:0000256" key="3">
    <source>
        <dbReference type="ARBA" id="ARBA00023002"/>
    </source>
</evidence>
<organism>
    <name type="scientific">Pediculus humanus subsp. corporis</name>
    <name type="common">Body louse</name>
    <dbReference type="NCBI Taxonomy" id="121224"/>
    <lineage>
        <taxon>Eukaryota</taxon>
        <taxon>Metazoa</taxon>
        <taxon>Ecdysozoa</taxon>
        <taxon>Arthropoda</taxon>
        <taxon>Hexapoda</taxon>
        <taxon>Insecta</taxon>
        <taxon>Pterygota</taxon>
        <taxon>Neoptera</taxon>
        <taxon>Paraneoptera</taxon>
        <taxon>Psocodea</taxon>
        <taxon>Troctomorpha</taxon>
        <taxon>Phthiraptera</taxon>
        <taxon>Anoplura</taxon>
        <taxon>Pediculidae</taxon>
        <taxon>Pediculus</taxon>
    </lineage>
</organism>
<evidence type="ECO:0000313" key="6">
    <source>
        <dbReference type="EMBL" id="EEB18667.1"/>
    </source>
</evidence>
<dbReference type="EMBL" id="AAZO01006395">
    <property type="status" value="NOT_ANNOTATED_CDS"/>
    <property type="molecule type" value="Genomic_DNA"/>
</dbReference>
<dbReference type="Proteomes" id="UP000009046">
    <property type="component" value="Unassembled WGS sequence"/>
</dbReference>
<reference evidence="6" key="1">
    <citation type="submission" date="2007-04" db="EMBL/GenBank/DDBJ databases">
        <title>Annotation of Pediculus humanus corporis strain USDA.</title>
        <authorList>
            <person name="Kirkness E."/>
            <person name="Hannick L."/>
            <person name="Hass B."/>
            <person name="Bruggner R."/>
            <person name="Lawson D."/>
            <person name="Bidwell S."/>
            <person name="Joardar V."/>
            <person name="Caler E."/>
            <person name="Walenz B."/>
            <person name="Inman J."/>
            <person name="Schobel S."/>
            <person name="Galinsky K."/>
            <person name="Amedeo P."/>
            <person name="Strausberg R."/>
        </authorList>
    </citation>
    <scope>NUCLEOTIDE SEQUENCE</scope>
    <source>
        <strain evidence="6">USDA</strain>
    </source>
</reference>
<evidence type="ECO:0000256" key="5">
    <source>
        <dbReference type="SAM" id="Phobius"/>
    </source>
</evidence>
<evidence type="ECO:0000256" key="2">
    <source>
        <dbReference type="ARBA" id="ARBA00022857"/>
    </source>
</evidence>
<evidence type="ECO:0000313" key="8">
    <source>
        <dbReference type="Proteomes" id="UP000009046"/>
    </source>
</evidence>
<protein>
    <submittedName>
        <fullName evidence="6 7">Steroid dehydrogenase, putative</fullName>
        <ecNumber evidence="6">1.1.1.62</ecNumber>
    </submittedName>
</protein>
<evidence type="ECO:0000256" key="1">
    <source>
        <dbReference type="ARBA" id="ARBA00006484"/>
    </source>
</evidence>
<dbReference type="PRINTS" id="PR00081">
    <property type="entry name" value="GDHRDH"/>
</dbReference>
<dbReference type="KEGG" id="phu:Phum_PHUM527040"/>
<dbReference type="CTD" id="8234994"/>
<dbReference type="EMBL" id="DS235849">
    <property type="protein sequence ID" value="EEB18667.1"/>
    <property type="molecule type" value="Genomic_DNA"/>
</dbReference>
<keyword evidence="5" id="KW-0812">Transmembrane</keyword>
<dbReference type="Pfam" id="PF00106">
    <property type="entry name" value="adh_short"/>
    <property type="match status" value="1"/>
</dbReference>
<dbReference type="EnsemblMetazoa" id="PHUM527040-RA">
    <property type="protein sequence ID" value="PHUM527040-PA"/>
    <property type="gene ID" value="PHUM527040"/>
</dbReference>
<keyword evidence="3 6" id="KW-0560">Oxidoreductase</keyword>
<feature type="transmembrane region" description="Helical" evidence="5">
    <location>
        <begin position="274"/>
        <end position="294"/>
    </location>
</feature>
<dbReference type="PANTHER" id="PTHR43899">
    <property type="entry name" value="RH59310P"/>
    <property type="match status" value="1"/>
</dbReference>
<dbReference type="VEuPathDB" id="VectorBase:PHUM527040"/>
<keyword evidence="2" id="KW-0521">NADP</keyword>
<keyword evidence="8" id="KW-1185">Reference proteome</keyword>
<comment type="similarity">
    <text evidence="1 4">Belongs to the short-chain dehydrogenases/reductases (SDR) family.</text>
</comment>
<reference evidence="7" key="3">
    <citation type="submission" date="2021-02" db="UniProtKB">
        <authorList>
            <consortium name="EnsemblMetazoa"/>
        </authorList>
    </citation>
    <scope>IDENTIFICATION</scope>
    <source>
        <strain evidence="7">USDA</strain>
    </source>
</reference>
<dbReference type="PIRSF" id="PIRSF000126">
    <property type="entry name" value="11-beta-HSD1"/>
    <property type="match status" value="1"/>
</dbReference>
<dbReference type="RefSeq" id="XP_002431405.1">
    <property type="nucleotide sequence ID" value="XM_002431360.1"/>
</dbReference>
<sequence length="317" mass="34517">MTPLEVIGLLSVLYFGCHIALKLATFVYYNCVKCSMNKDVLVKQRGKWAVVTGATDGIGKAYANSLGELGMNVVLISRNMNKLNECAGEIEAKYNVSTKVIAVDFTQDVSIYETIENSLSNLEIGVLVNNVGISYSYPEVFLDIPDKAKFFTALINANIVSVTKMCDVVMPKMVERKNGVVINISSASALLPSPMLTVYAATKRYVEKFSDELRTEYKDKGLVIQTVLPGFVATKMAKLKKSSLFAPSPSTFVQSALSKVGVHDHTTGYLPHTIFVGAINAIHSVCPAFANYFVMNSLKKVRAKAIASSKKKAAIQS</sequence>
<dbReference type="CDD" id="cd05356">
    <property type="entry name" value="17beta-HSD1_like_SDR_c"/>
    <property type="match status" value="1"/>
</dbReference>
<proteinExistence type="inferred from homology"/>
<dbReference type="FunCoup" id="E0VZ61">
    <property type="interactions" value="1138"/>
</dbReference>
<keyword evidence="5" id="KW-0472">Membrane</keyword>
<dbReference type="OMA" id="LVAPGMM"/>
<gene>
    <name evidence="7" type="primary">8234994</name>
    <name evidence="6" type="ORF">Phum_PHUM527040</name>
</gene>
<feature type="transmembrane region" description="Helical" evidence="5">
    <location>
        <begin position="180"/>
        <end position="201"/>
    </location>
</feature>
<dbReference type="HOGENOM" id="CLU_010194_38_0_1"/>
<dbReference type="EC" id="1.1.1.62" evidence="6"/>
<dbReference type="InterPro" id="IPR036291">
    <property type="entry name" value="NAD(P)-bd_dom_sf"/>
</dbReference>
<reference evidence="6" key="2">
    <citation type="submission" date="2007-04" db="EMBL/GenBank/DDBJ databases">
        <title>The genome of the human body louse.</title>
        <authorList>
            <consortium name="The Human Body Louse Genome Consortium"/>
            <person name="Kirkness E."/>
            <person name="Walenz B."/>
            <person name="Hass B."/>
            <person name="Bruggner R."/>
            <person name="Strausberg R."/>
        </authorList>
    </citation>
    <scope>NUCLEOTIDE SEQUENCE</scope>
    <source>
        <strain evidence="6">USDA</strain>
    </source>
</reference>